<comment type="subunit">
    <text evidence="1 5">Homodimer.</text>
</comment>
<dbReference type="GO" id="GO:0050385">
    <property type="term" value="F:ureidoglycolate lyase activity"/>
    <property type="evidence" value="ECO:0007669"/>
    <property type="project" value="UniProtKB-UniRule"/>
</dbReference>
<dbReference type="EMBL" id="CP054836">
    <property type="protein sequence ID" value="QKV18788.1"/>
    <property type="molecule type" value="Genomic_DNA"/>
</dbReference>
<proteinExistence type="inferred from homology"/>
<dbReference type="RefSeq" id="WP_175276681.1">
    <property type="nucleotide sequence ID" value="NZ_CP054836.1"/>
</dbReference>
<dbReference type="InterPro" id="IPR011051">
    <property type="entry name" value="RmlC_Cupin_sf"/>
</dbReference>
<evidence type="ECO:0000256" key="3">
    <source>
        <dbReference type="ARBA" id="ARBA00023239"/>
    </source>
</evidence>
<dbReference type="GO" id="GO:0006145">
    <property type="term" value="P:purine nucleobase catabolic process"/>
    <property type="evidence" value="ECO:0007669"/>
    <property type="project" value="UniProtKB-UniRule"/>
</dbReference>
<evidence type="ECO:0000313" key="6">
    <source>
        <dbReference type="EMBL" id="QKV18788.1"/>
    </source>
</evidence>
<dbReference type="GO" id="GO:0000256">
    <property type="term" value="P:allantoin catabolic process"/>
    <property type="evidence" value="ECO:0007669"/>
    <property type="project" value="UniProtKB-UniRule"/>
</dbReference>
<evidence type="ECO:0000313" key="7">
    <source>
        <dbReference type="Proteomes" id="UP000509367"/>
    </source>
</evidence>
<dbReference type="PANTHER" id="PTHR21221">
    <property type="entry name" value="UREIDOGLYCOLATE HYDROLASE"/>
    <property type="match status" value="1"/>
</dbReference>
<comment type="pathway">
    <text evidence="5">Nitrogen metabolism; (S)-allantoin degradation.</text>
</comment>
<dbReference type="Gene3D" id="2.60.120.480">
    <property type="entry name" value="Ureidoglycolate hydrolase"/>
    <property type="match status" value="1"/>
</dbReference>
<keyword evidence="2 5" id="KW-0659">Purine metabolism</keyword>
<dbReference type="PANTHER" id="PTHR21221:SF1">
    <property type="entry name" value="UREIDOGLYCOLATE LYASE"/>
    <property type="match status" value="1"/>
</dbReference>
<dbReference type="InterPro" id="IPR023525">
    <property type="entry name" value="Ureidogly_lyase_bac"/>
</dbReference>
<protein>
    <recommendedName>
        <fullName evidence="5">Ureidoglycolate lyase</fullName>
        <ecNumber evidence="5">4.3.2.3</ecNumber>
    </recommendedName>
    <alternativeName>
        <fullName evidence="5">Ureidoglycolatase</fullName>
    </alternativeName>
</protein>
<keyword evidence="7" id="KW-1185">Reference proteome</keyword>
<gene>
    <name evidence="5" type="primary">allA</name>
    <name evidence="6" type="ORF">HTY61_10165</name>
</gene>
<dbReference type="AlphaFoldDB" id="A0A6N1VDJ1"/>
<dbReference type="EC" id="4.3.2.3" evidence="5"/>
<keyword evidence="3 5" id="KW-0456">Lyase</keyword>
<dbReference type="NCBIfam" id="NF009932">
    <property type="entry name" value="PRK13395.1"/>
    <property type="match status" value="1"/>
</dbReference>
<evidence type="ECO:0000256" key="4">
    <source>
        <dbReference type="ARBA" id="ARBA00047684"/>
    </source>
</evidence>
<dbReference type="InterPro" id="IPR007247">
    <property type="entry name" value="Ureidogly_lyase"/>
</dbReference>
<comment type="cofactor">
    <cofactor evidence="5">
        <name>Ni(2+)</name>
        <dbReference type="ChEBI" id="CHEBI:49786"/>
    </cofactor>
</comment>
<dbReference type="CDD" id="cd20298">
    <property type="entry name" value="cupin_UAH"/>
    <property type="match status" value="1"/>
</dbReference>
<comment type="function">
    <text evidence="5">Catalyzes the catabolism of the allantoin degradation intermediate (S)-ureidoglycolate, generating urea and glyoxylate. Involved in the utilization of allantoin as nitrogen source.</text>
</comment>
<comment type="catalytic activity">
    <reaction evidence="4 5">
        <text>(S)-ureidoglycolate = urea + glyoxylate</text>
        <dbReference type="Rhea" id="RHEA:11304"/>
        <dbReference type="ChEBI" id="CHEBI:16199"/>
        <dbReference type="ChEBI" id="CHEBI:36655"/>
        <dbReference type="ChEBI" id="CHEBI:57296"/>
        <dbReference type="EC" id="4.3.2.3"/>
    </reaction>
</comment>
<dbReference type="InterPro" id="IPR024060">
    <property type="entry name" value="Ureidoglycolate_lyase_dom_sf"/>
</dbReference>
<dbReference type="InterPro" id="IPR047233">
    <property type="entry name" value="UAH_cupin"/>
</dbReference>
<evidence type="ECO:0000256" key="1">
    <source>
        <dbReference type="ARBA" id="ARBA00011738"/>
    </source>
</evidence>
<comment type="similarity">
    <text evidence="5">Belongs to the ureidoglycolate lyase family.</text>
</comment>
<dbReference type="HAMAP" id="MF_00616">
    <property type="entry name" value="Ureidogly_lyase"/>
    <property type="match status" value="1"/>
</dbReference>
<reference evidence="6 7" key="1">
    <citation type="submission" date="2020-06" db="EMBL/GenBank/DDBJ databases">
        <title>Oricola thermophila sp. nov. isolated from a tidal sediments.</title>
        <authorList>
            <person name="Kwon K.K."/>
            <person name="Yang S.-H."/>
            <person name="Park M.-J."/>
        </authorList>
    </citation>
    <scope>NUCLEOTIDE SEQUENCE [LARGE SCALE GENOMIC DNA]</scope>
    <source>
        <strain evidence="6 7">MEBiC13590</strain>
    </source>
</reference>
<dbReference type="SUPFAM" id="SSF51182">
    <property type="entry name" value="RmlC-like cupins"/>
    <property type="match status" value="1"/>
</dbReference>
<evidence type="ECO:0000256" key="5">
    <source>
        <dbReference type="HAMAP-Rule" id="MF_00616"/>
    </source>
</evidence>
<evidence type="ECO:0000256" key="2">
    <source>
        <dbReference type="ARBA" id="ARBA00022631"/>
    </source>
</evidence>
<dbReference type="Proteomes" id="UP000509367">
    <property type="component" value="Chromosome"/>
</dbReference>
<dbReference type="Pfam" id="PF04115">
    <property type="entry name" value="Ureidogly_lyase"/>
    <property type="match status" value="1"/>
</dbReference>
<sequence>MRTIPITVRPLTEQAFAPFGDVVSVEGAERRLINNGSTERFHDLAGIDVSEGGGRAIVSLFRGQPFAPPVVVAMMERHPLGSQLFYPLSGRPFLVVVAPDEAGRPGEPLAFLCPPGTGVNYARNTWHHPLLSLEAVSDFLVIDREGPGNNLEEREYPDVRYRIDAVAP</sequence>
<organism evidence="6 7">
    <name type="scientific">Oricola thermophila</name>
    <dbReference type="NCBI Taxonomy" id="2742145"/>
    <lineage>
        <taxon>Bacteria</taxon>
        <taxon>Pseudomonadati</taxon>
        <taxon>Pseudomonadota</taxon>
        <taxon>Alphaproteobacteria</taxon>
        <taxon>Hyphomicrobiales</taxon>
        <taxon>Ahrensiaceae</taxon>
        <taxon>Oricola</taxon>
    </lineage>
</organism>
<dbReference type="UniPathway" id="UPA00395"/>
<dbReference type="PIRSF" id="PIRSF017306">
    <property type="entry name" value="Ureidogly_hydro"/>
    <property type="match status" value="1"/>
</dbReference>
<name>A0A6N1VDJ1_9HYPH</name>
<accession>A0A6N1VDJ1</accession>
<dbReference type="GO" id="GO:0004848">
    <property type="term" value="F:ureidoglycolate hydrolase activity"/>
    <property type="evidence" value="ECO:0007669"/>
    <property type="project" value="InterPro"/>
</dbReference>
<dbReference type="KEGG" id="orm:HTY61_10165"/>